<dbReference type="Pfam" id="PF23069">
    <property type="entry name" value="DUF7042"/>
    <property type="match status" value="2"/>
</dbReference>
<dbReference type="Pfam" id="PF23071">
    <property type="entry name" value="DUF7044"/>
    <property type="match status" value="1"/>
</dbReference>
<dbReference type="InterPro" id="IPR001487">
    <property type="entry name" value="Bromodomain"/>
</dbReference>
<evidence type="ECO:0000259" key="15">
    <source>
        <dbReference type="PROSITE" id="PS50089"/>
    </source>
</evidence>
<feature type="compositionally biased region" description="Basic and acidic residues" evidence="11">
    <location>
        <begin position="1914"/>
        <end position="1927"/>
    </location>
</feature>
<dbReference type="InterPro" id="IPR036427">
    <property type="entry name" value="Bromodomain-like_sf"/>
</dbReference>
<dbReference type="Proteomes" id="UP001367676">
    <property type="component" value="Unassembled WGS sequence"/>
</dbReference>
<dbReference type="GO" id="GO:0042060">
    <property type="term" value="P:wound healing"/>
    <property type="evidence" value="ECO:0007669"/>
    <property type="project" value="TreeGrafter"/>
</dbReference>
<feature type="compositionally biased region" description="Low complexity" evidence="11">
    <location>
        <begin position="2052"/>
        <end position="2061"/>
    </location>
</feature>
<evidence type="ECO:0008006" key="19">
    <source>
        <dbReference type="Google" id="ProtNLM"/>
    </source>
</evidence>
<dbReference type="Gene3D" id="1.20.140.150">
    <property type="match status" value="1"/>
</dbReference>
<dbReference type="Pfam" id="PF00439">
    <property type="entry name" value="Bromodomain"/>
    <property type="match status" value="1"/>
</dbReference>
<dbReference type="InterPro" id="IPR055471">
    <property type="entry name" value="DUF7043"/>
</dbReference>
<dbReference type="SUPFAM" id="SSF57845">
    <property type="entry name" value="B-box zinc-binding domain"/>
    <property type="match status" value="1"/>
</dbReference>
<organism evidence="17 18">
    <name type="scientific">Parthenolecanium corni</name>
    <dbReference type="NCBI Taxonomy" id="536013"/>
    <lineage>
        <taxon>Eukaryota</taxon>
        <taxon>Metazoa</taxon>
        <taxon>Ecdysozoa</taxon>
        <taxon>Arthropoda</taxon>
        <taxon>Hexapoda</taxon>
        <taxon>Insecta</taxon>
        <taxon>Pterygota</taxon>
        <taxon>Neoptera</taxon>
        <taxon>Paraneoptera</taxon>
        <taxon>Hemiptera</taxon>
        <taxon>Sternorrhyncha</taxon>
        <taxon>Coccoidea</taxon>
        <taxon>Coccidae</taxon>
        <taxon>Parthenolecanium</taxon>
    </lineage>
</organism>
<comment type="caution">
    <text evidence="17">The sequence shown here is derived from an EMBL/GenBank/DDBJ whole genome shotgun (WGS) entry which is preliminary data.</text>
</comment>
<feature type="region of interest" description="Disordered" evidence="11">
    <location>
        <begin position="2376"/>
        <end position="2398"/>
    </location>
</feature>
<feature type="region of interest" description="Disordered" evidence="11">
    <location>
        <begin position="2041"/>
        <end position="2121"/>
    </location>
</feature>
<feature type="domain" description="B box-type" evidence="16">
    <location>
        <begin position="1027"/>
        <end position="1074"/>
    </location>
</feature>
<dbReference type="EMBL" id="JBBCAQ010000008">
    <property type="protein sequence ID" value="KAK7602544.1"/>
    <property type="molecule type" value="Genomic_DNA"/>
</dbReference>
<evidence type="ECO:0000259" key="16">
    <source>
        <dbReference type="PROSITE" id="PS50119"/>
    </source>
</evidence>
<dbReference type="Gene3D" id="3.30.40.10">
    <property type="entry name" value="Zinc/RING finger domain, C3HC4 (zinc finger)"/>
    <property type="match status" value="1"/>
</dbReference>
<keyword evidence="8 12" id="KW-0472">Membrane</keyword>
<feature type="region of interest" description="Disordered" evidence="11">
    <location>
        <begin position="1587"/>
        <end position="1619"/>
    </location>
</feature>
<feature type="compositionally biased region" description="Polar residues" evidence="11">
    <location>
        <begin position="2069"/>
        <end position="2084"/>
    </location>
</feature>
<feature type="compositionally biased region" description="Low complexity" evidence="11">
    <location>
        <begin position="1587"/>
        <end position="1605"/>
    </location>
</feature>
<dbReference type="SUPFAM" id="SSF47370">
    <property type="entry name" value="Bromodomain"/>
    <property type="match status" value="1"/>
</dbReference>
<evidence type="ECO:0000313" key="17">
    <source>
        <dbReference type="EMBL" id="KAK7602544.1"/>
    </source>
</evidence>
<dbReference type="PANTHER" id="PTHR22255:SF1">
    <property type="entry name" value="LD32918P"/>
    <property type="match status" value="1"/>
</dbReference>
<dbReference type="Gene3D" id="3.30.160.60">
    <property type="entry name" value="Classic Zinc Finger"/>
    <property type="match status" value="1"/>
</dbReference>
<feature type="compositionally biased region" description="Low complexity" evidence="11">
    <location>
        <begin position="1928"/>
        <end position="1945"/>
    </location>
</feature>
<dbReference type="InterPro" id="IPR055470">
    <property type="entry name" value="DUF7042"/>
</dbReference>
<dbReference type="InterPro" id="IPR019372">
    <property type="entry name" value="LHFPL"/>
</dbReference>
<dbReference type="GO" id="GO:0008270">
    <property type="term" value="F:zinc ion binding"/>
    <property type="evidence" value="ECO:0007669"/>
    <property type="project" value="UniProtKB-KW"/>
</dbReference>
<evidence type="ECO:0000256" key="3">
    <source>
        <dbReference type="ARBA" id="ARBA00022723"/>
    </source>
</evidence>
<evidence type="ECO:0000256" key="11">
    <source>
        <dbReference type="SAM" id="MobiDB-lite"/>
    </source>
</evidence>
<proteinExistence type="predicted"/>
<feature type="domain" description="Bromo" evidence="13">
    <location>
        <begin position="1804"/>
        <end position="1857"/>
    </location>
</feature>
<sequence>MGSKIEYVDSSQIYAAKYVRNSKAIGVLWGIFTICYAIINSVAFITPEWLGIASESDNPARFGLWSVCHFTSNPSGVEDCRGNVSDITTFSNPPFNVATILGIISVLLALLTVIMLLLFFFCTSTRMYRICGWMQFLSVGRKVDIVYFLAGRKVDDFPLFGRKLDTAALTREPPEVSDANLNETPLINSACLIATVIVFPFGWNSSTVRQSCGLNAAQFYPGDCNIKWAYALAIIGCLDGIVLAFLAFILAARHVKLQPEPLYGMNGSLFKGEINNGFIGDAGSTAGSRKSLNLHPVLLMPQPMAEIDRFSELSSRTSRSKNSFYRPDFAVIFETTENSCVIPVIMRNQWFSWERGKETFTEFRPDSMSNRGTCVDLKREHLVNYTFVFQNRENDCFYCVKILVRTVNVLEKMETGCVTLSPNERPTVDVICRSLKEDQQLVTLFSENFIPVNCRSSLEGVWQFAYQNRFRFTGECNHPEAMIKSCQTAGTQFLITNQKFNITYKGCEGMSGTFSGVVEYSCLGDWFVDKNHFFAVANTKESRKDEKYRCFLKNRDDDLYIGVSITAECNTLKTVENSPERLHITPVKTESVEATCRLPLNFTGEWINTANSDAEVTINETHIVETLHPDQGRFRRTIYVCKEQRDSRFMMTRLTVDGCQRDYICFDFVPRHHNIIRYRKGMAMINDNFHTVCSWVRFPNRQVWRYDLLLAKNPVPIRCPVAGKYRFIQRGEVKFVTRILGGVTQSPRPNIYCKENISDFSVCDTEQKEIWIDENYCLSVDHLGRPVDIYSDPDYKLKCIGYWKENLKSYLITYDELDALSNYRCWVYQRSDLNRLMISQSIGPFCDVNQDITSWNVSEGAAVALELTEYERERDQCPMNFDDGSNPWLQTDFFVQGMESQEKRFIKAEQVSTNEAAPENQEKTADFDEVSPSATDDGTNDTWNTSKCILCNKATLRYEETKLLECLHSACSECVNARLNESGENAFILCNICQIASRSLIDNHFLMECNLPSLEPNAQVNGDNSRLTNVKCTSCHDSLVASSWCVDCNDFLCDGCVQAHQRLKITKDHTIKPKEEADLESNSHNNVESKLKTISCPLHPQERLSLFCETCDKLTCRDCQLTEHRQHKYKFIDEIASETRRNINNLLTEVNYKRGLLKTAMRVIDDRQQQIFNKKKELLNEITQMVVRLTEAFTTRGKHLVNKLNEICDSKQKTLNEKKIALEQLSLLTDHCIDFISHALDKGNDMAVLKTKNVMLKHLQIVKSKRADIPNPEIPVRIQLALDKANEICQMVNRLGVIIVDGRQHTPAVSPTPPSNHPQKPVVSMPSHTITQQLNMSNNNQLFVAPPGYPTNNNNMMNNNSIRTVHLPMQNVHQMRPHRYANVTMHYAATNNNQMKNVNFTGYQQQVTSSTHPQNSLYNGANANYDQGLRKLLMDKPNVTHTITHPNIRPMPQTMQVVYQNADTNSINRVQSVSPQGVPVQHNKIQYLPNMNKMYQQTYQTNSVNQQMMPTQQCRPNMVSPGARQMLSRENSLSPLPQQTPQWHTPQISVNTSMKQMPALINVNAHSSNDDSFKITLPSTRLKPSITPPSIGVSVSSSVSKTPSPLYQSKSSPEEAEKNLEKVGQDLVNDLMATIARLDSNGIKVIAEPPRKPGDSPLVDSSTGPPIDLLANVRTVQTSIANTPAVVAEPQKGCDDPNEDWCAVCMDGGELVCCDNCPKVFHMNCHIPSLPVLPGENDSWQCMLCTDVSNDTAAINAGKDEKPAEGGLSRQERKLAERLLLELYCQYDASLAFREVVNPEMVHYYEKIKKPMCLDMIRRKLQKSSASPYTSLKDIIKDMFLIFHNACEYNEDGSPVHNDAKLMEDFLNERLTAWLPIYAFDNSLRVFESEPEETVDEEDDDSIDGPPTKRCKRHQEPPENAAKEKVSSDGSSSSSSSCFGPEDSSTSALEIIQTSDKPTSYVRCVKNEPVDNSADLLLDDSLRLQIERSIEIVVNEFSFGSTACNTAASVANDTEAHHNGSKKEKLDQYVVDSFSAARNNVADASERQPPASRSTASSHNDSSSHIRETITSVNTSHARSTSAHSEIPNVKSEPRDGTTNQSYYSGSLKDGASVSSSRTLPTMSDICSTTSATSADLKPNSATLRSSCFYSSATTLSKGMEYALTPSVTMSSMTSPKVCSNAIPLGKMTNNVCQVSVKPISRAISSQPPATGYTPFDGDPRRLATSFMAPSSTFPNCCDSSKSNMNRSQFPLESSRYPLDSFSGCLMPKTDPSFPSCSSLPSSLATSSSSSLSTSCFCTNSCYGKPCSRLPPLQNQLLGNSSLSQRALNLHNSCDLYSRGVPGAVPSQTSQSFDYYRPKSSGPSYFRVPSSPISRYSLPHHLPPKEPSSPHMSSLTPYGNSAVANDALKSSSSFFNSTPTKSLKNWNGSAAAAATAACMLQNPSASQSSYKFPMPRIPPSSPSLLSSSYVHSSSMTAPAPPAPSFLRFGDPNQSAHRLYNAATATSFINSPTAEGLKLPQHQDSSVLQQYPFGSSAQKSQCCFPSQLQCYTNCCKDTQQQFSFV</sequence>
<feature type="domain" description="B box-type" evidence="16">
    <location>
        <begin position="1091"/>
        <end position="1132"/>
    </location>
</feature>
<dbReference type="CDD" id="cd19805">
    <property type="entry name" value="Bbox1_TIF1"/>
    <property type="match status" value="1"/>
</dbReference>
<evidence type="ECO:0000256" key="9">
    <source>
        <dbReference type="PROSITE-ProRule" id="PRU00024"/>
    </source>
</evidence>
<dbReference type="Pfam" id="PF23070">
    <property type="entry name" value="DUF7043"/>
    <property type="match status" value="1"/>
</dbReference>
<keyword evidence="7 10" id="KW-0103">Bromodomain</keyword>
<dbReference type="PROSITE" id="PS50089">
    <property type="entry name" value="ZF_RING_2"/>
    <property type="match status" value="1"/>
</dbReference>
<dbReference type="InterPro" id="IPR019786">
    <property type="entry name" value="Zinc_finger_PHD-type_CS"/>
</dbReference>
<evidence type="ECO:0000313" key="18">
    <source>
        <dbReference type="Proteomes" id="UP001367676"/>
    </source>
</evidence>
<dbReference type="PROSITE" id="PS50014">
    <property type="entry name" value="BROMODOMAIN_2"/>
    <property type="match status" value="1"/>
</dbReference>
<evidence type="ECO:0000256" key="8">
    <source>
        <dbReference type="ARBA" id="ARBA00023136"/>
    </source>
</evidence>
<dbReference type="InterPro" id="IPR001841">
    <property type="entry name" value="Znf_RING"/>
</dbReference>
<evidence type="ECO:0000256" key="1">
    <source>
        <dbReference type="ARBA" id="ARBA00004141"/>
    </source>
</evidence>
<dbReference type="Pfam" id="PF00643">
    <property type="entry name" value="zf-B_box"/>
    <property type="match status" value="1"/>
</dbReference>
<dbReference type="GO" id="GO:0016020">
    <property type="term" value="C:membrane"/>
    <property type="evidence" value="ECO:0007669"/>
    <property type="project" value="UniProtKB-SubCell"/>
</dbReference>
<feature type="transmembrane region" description="Helical" evidence="12">
    <location>
        <begin position="228"/>
        <end position="252"/>
    </location>
</feature>
<evidence type="ECO:0000259" key="13">
    <source>
        <dbReference type="PROSITE" id="PS50014"/>
    </source>
</evidence>
<dbReference type="SMART" id="SM00249">
    <property type="entry name" value="PHD"/>
    <property type="match status" value="1"/>
</dbReference>
<keyword evidence="2 12" id="KW-0812">Transmembrane</keyword>
<keyword evidence="4 9" id="KW-0863">Zinc-finger</keyword>
<evidence type="ECO:0000256" key="4">
    <source>
        <dbReference type="ARBA" id="ARBA00022771"/>
    </source>
</evidence>
<feature type="region of interest" description="Disordered" evidence="11">
    <location>
        <begin position="1889"/>
        <end position="1946"/>
    </location>
</feature>
<dbReference type="PROSITE" id="PS50119">
    <property type="entry name" value="ZF_BBOX"/>
    <property type="match status" value="2"/>
</dbReference>
<keyword evidence="18" id="KW-1185">Reference proteome</keyword>
<dbReference type="Pfam" id="PF00628">
    <property type="entry name" value="PHD"/>
    <property type="match status" value="1"/>
</dbReference>
<feature type="compositionally biased region" description="Acidic residues" evidence="11">
    <location>
        <begin position="1889"/>
        <end position="1903"/>
    </location>
</feature>
<feature type="transmembrane region" description="Helical" evidence="12">
    <location>
        <begin position="27"/>
        <end position="46"/>
    </location>
</feature>
<dbReference type="InterPro" id="IPR003649">
    <property type="entry name" value="Bbox_C"/>
</dbReference>
<evidence type="ECO:0000256" key="12">
    <source>
        <dbReference type="SAM" id="Phobius"/>
    </source>
</evidence>
<dbReference type="InterPro" id="IPR055472">
    <property type="entry name" value="DUF7044"/>
</dbReference>
<dbReference type="CDD" id="cd15541">
    <property type="entry name" value="PHD_TIF1_like"/>
    <property type="match status" value="1"/>
</dbReference>
<evidence type="ECO:0000256" key="5">
    <source>
        <dbReference type="ARBA" id="ARBA00022833"/>
    </source>
</evidence>
<evidence type="ECO:0000256" key="6">
    <source>
        <dbReference type="ARBA" id="ARBA00022989"/>
    </source>
</evidence>
<dbReference type="SMART" id="SM00297">
    <property type="entry name" value="BROMO"/>
    <property type="match status" value="1"/>
</dbReference>
<feature type="transmembrane region" description="Helical" evidence="12">
    <location>
        <begin position="97"/>
        <end position="121"/>
    </location>
</feature>
<evidence type="ECO:0000256" key="7">
    <source>
        <dbReference type="ARBA" id="ARBA00023117"/>
    </source>
</evidence>
<dbReference type="InterPro" id="IPR000315">
    <property type="entry name" value="Znf_B-box"/>
</dbReference>
<dbReference type="InterPro" id="IPR013083">
    <property type="entry name" value="Znf_RING/FYVE/PHD"/>
</dbReference>
<dbReference type="SMART" id="SM00502">
    <property type="entry name" value="BBC"/>
    <property type="match status" value="1"/>
</dbReference>
<dbReference type="PROSITE" id="PS01359">
    <property type="entry name" value="ZF_PHD_1"/>
    <property type="match status" value="1"/>
</dbReference>
<keyword evidence="3" id="KW-0479">Metal-binding</keyword>
<keyword evidence="6 12" id="KW-1133">Transmembrane helix</keyword>
<feature type="region of interest" description="Disordered" evidence="11">
    <location>
        <begin position="910"/>
        <end position="938"/>
    </location>
</feature>
<dbReference type="InterPro" id="IPR019787">
    <property type="entry name" value="Znf_PHD-finger"/>
</dbReference>
<dbReference type="PANTHER" id="PTHR22255">
    <property type="entry name" value="LP06548P"/>
    <property type="match status" value="1"/>
</dbReference>
<dbReference type="SUPFAM" id="SSF57903">
    <property type="entry name" value="FYVE/PHD zinc finger"/>
    <property type="match status" value="1"/>
</dbReference>
<comment type="subcellular location">
    <subcellularLocation>
        <location evidence="1">Membrane</location>
        <topology evidence="1">Multi-pass membrane protein</topology>
    </subcellularLocation>
</comment>
<feature type="domain" description="RING-type" evidence="15">
    <location>
        <begin position="948"/>
        <end position="994"/>
    </location>
</feature>
<dbReference type="InterPro" id="IPR011011">
    <property type="entry name" value="Znf_FYVE_PHD"/>
</dbReference>
<dbReference type="Gene3D" id="1.20.920.10">
    <property type="entry name" value="Bromodomain-like"/>
    <property type="match status" value="1"/>
</dbReference>
<dbReference type="SMART" id="SM00336">
    <property type="entry name" value="BBOX"/>
    <property type="match status" value="2"/>
</dbReference>
<dbReference type="Pfam" id="PF10242">
    <property type="entry name" value="L_HMGIC_fpl"/>
    <property type="match status" value="2"/>
</dbReference>
<accession>A0AAN9TNT4</accession>
<evidence type="ECO:0000259" key="14">
    <source>
        <dbReference type="PROSITE" id="PS50016"/>
    </source>
</evidence>
<feature type="region of interest" description="Disordered" evidence="11">
    <location>
        <begin position="2345"/>
        <end position="2364"/>
    </location>
</feature>
<gene>
    <name evidence="17" type="ORF">V9T40_008133</name>
</gene>
<dbReference type="InterPro" id="IPR001965">
    <property type="entry name" value="Znf_PHD"/>
</dbReference>
<keyword evidence="5" id="KW-0862">Zinc</keyword>
<dbReference type="CDD" id="cd19775">
    <property type="entry name" value="Bbox2_TIF1_C-VI"/>
    <property type="match status" value="1"/>
</dbReference>
<name>A0AAN9TNT4_9HEMI</name>
<feature type="domain" description="PHD-type" evidence="14">
    <location>
        <begin position="1699"/>
        <end position="1748"/>
    </location>
</feature>
<evidence type="ECO:0000256" key="10">
    <source>
        <dbReference type="PROSITE-ProRule" id="PRU00035"/>
    </source>
</evidence>
<evidence type="ECO:0000256" key="2">
    <source>
        <dbReference type="ARBA" id="ARBA00022692"/>
    </source>
</evidence>
<reference evidence="17 18" key="1">
    <citation type="submission" date="2024-03" db="EMBL/GenBank/DDBJ databases">
        <title>Adaptation during the transition from Ophiocordyceps entomopathogen to insect associate is accompanied by gene loss and intensified selection.</title>
        <authorList>
            <person name="Ward C.M."/>
            <person name="Onetto C.A."/>
            <person name="Borneman A.R."/>
        </authorList>
    </citation>
    <scope>NUCLEOTIDE SEQUENCE [LARGE SCALE GENOMIC DNA]</scope>
    <source>
        <strain evidence="17">AWRI1</strain>
        <tissue evidence="17">Single Adult Female</tissue>
    </source>
</reference>
<protein>
    <recommendedName>
        <fullName evidence="19">E3 ubiquitin-protein ligase TRIM33</fullName>
    </recommendedName>
</protein>
<dbReference type="PROSITE" id="PS50016">
    <property type="entry name" value="ZF_PHD_2"/>
    <property type="match status" value="1"/>
</dbReference>